<evidence type="ECO:0000259" key="1">
    <source>
        <dbReference type="Pfam" id="PF01656"/>
    </source>
</evidence>
<dbReference type="SUPFAM" id="SSF75138">
    <property type="entry name" value="HprK N-terminal domain-like"/>
    <property type="match status" value="1"/>
</dbReference>
<dbReference type="Pfam" id="PF01656">
    <property type="entry name" value="CbiA"/>
    <property type="match status" value="1"/>
</dbReference>
<dbReference type="InterPro" id="IPR002586">
    <property type="entry name" value="CobQ/CobB/MinD/ParA_Nub-bd_dom"/>
</dbReference>
<dbReference type="EMBL" id="UINC01002901">
    <property type="protein sequence ID" value="SVA01413.1"/>
    <property type="molecule type" value="Genomic_DNA"/>
</dbReference>
<gene>
    <name evidence="3" type="ORF">METZ01_LOCUS54267</name>
</gene>
<feature type="domain" description="DRTGG" evidence="2">
    <location>
        <begin position="174"/>
        <end position="277"/>
    </location>
</feature>
<protein>
    <recommendedName>
        <fullName evidence="4">DRTGG domain-containing protein</fullName>
    </recommendedName>
</protein>
<dbReference type="Gene3D" id="3.40.1390.20">
    <property type="entry name" value="HprK N-terminal domain-like"/>
    <property type="match status" value="1"/>
</dbReference>
<name>A0A381SJH8_9ZZZZ</name>
<dbReference type="AlphaFoldDB" id="A0A381SJH8"/>
<evidence type="ECO:0000313" key="3">
    <source>
        <dbReference type="EMBL" id="SVA01413.1"/>
    </source>
</evidence>
<dbReference type="SUPFAM" id="SSF52540">
    <property type="entry name" value="P-loop containing nucleoside triphosphate hydrolases"/>
    <property type="match status" value="1"/>
</dbReference>
<proteinExistence type="predicted"/>
<dbReference type="InterPro" id="IPR027417">
    <property type="entry name" value="P-loop_NTPase"/>
</dbReference>
<organism evidence="3">
    <name type="scientific">marine metagenome</name>
    <dbReference type="NCBI Taxonomy" id="408172"/>
    <lineage>
        <taxon>unclassified sequences</taxon>
        <taxon>metagenomes</taxon>
        <taxon>ecological metagenomes</taxon>
    </lineage>
</organism>
<sequence>MGVLYITSQTGGVGKTTLTAALVAILKDSGKKAIGLISSTERDILSRLIGEEISGPSDSSRDTLVSAIVDAGAKSDFVIAEGPCTVDQADHVDIVSKTDAKVIVVSDFIDGDSCLEFARGFGSALAGVVFNCRTRYGRTEMANKLTPLFEEAGISILGVIPEDRTLLSLTVGQISENLGGKFFCGKHRSDRLVENFMIGGFGMDPGEYAFSTKTKKAVVVRGDRPDVQMSALQTDMECFIMTNGLEPIEYVKYEADEENVAIIIVDTNTLETMDRLSPLQELARFDHPEKLERAKILVSENLCVEKLAVSE</sequence>
<evidence type="ECO:0008006" key="4">
    <source>
        <dbReference type="Google" id="ProtNLM"/>
    </source>
</evidence>
<dbReference type="Pfam" id="PF07085">
    <property type="entry name" value="DRTGG"/>
    <property type="match status" value="1"/>
</dbReference>
<dbReference type="InterPro" id="IPR028979">
    <property type="entry name" value="Ser_kin/Pase_Hpr-like_N_sf"/>
</dbReference>
<dbReference type="Gene3D" id="3.40.50.300">
    <property type="entry name" value="P-loop containing nucleotide triphosphate hydrolases"/>
    <property type="match status" value="1"/>
</dbReference>
<reference evidence="3" key="1">
    <citation type="submission" date="2018-05" db="EMBL/GenBank/DDBJ databases">
        <authorList>
            <person name="Lanie J.A."/>
            <person name="Ng W.-L."/>
            <person name="Kazmierczak K.M."/>
            <person name="Andrzejewski T.M."/>
            <person name="Davidsen T.M."/>
            <person name="Wayne K.J."/>
            <person name="Tettelin H."/>
            <person name="Glass J.I."/>
            <person name="Rusch D."/>
            <person name="Podicherti R."/>
            <person name="Tsui H.-C.T."/>
            <person name="Winkler M.E."/>
        </authorList>
    </citation>
    <scope>NUCLEOTIDE SEQUENCE</scope>
</reference>
<dbReference type="InterPro" id="IPR010766">
    <property type="entry name" value="DRTGG"/>
</dbReference>
<feature type="domain" description="CobQ/CobB/MinD/ParA nucleotide binding" evidence="1">
    <location>
        <begin position="5"/>
        <end position="166"/>
    </location>
</feature>
<dbReference type="InterPro" id="IPR050500">
    <property type="entry name" value="Phos_Acetyltrans/Butyryltrans"/>
</dbReference>
<dbReference type="PANTHER" id="PTHR43356">
    <property type="entry name" value="PHOSPHATE ACETYLTRANSFERASE"/>
    <property type="match status" value="1"/>
</dbReference>
<evidence type="ECO:0000259" key="2">
    <source>
        <dbReference type="Pfam" id="PF07085"/>
    </source>
</evidence>
<dbReference type="PANTHER" id="PTHR43356:SF2">
    <property type="entry name" value="PHOSPHATE ACETYLTRANSFERASE"/>
    <property type="match status" value="1"/>
</dbReference>
<accession>A0A381SJH8</accession>